<sequence>MRHIWVALGGLALFLCGPVGVSHAAEVKPATRPAAIDWSKKSFDEIQQGAFNGDAEAQYQLGLRYMYQAEIQDYFTALRWFQSAADQGHGLATYSAAIMYALGQGTPVDFARAMALYKLAAERGIVRAYSDIGIAYREGEAVAKDPAEAVKWFRKGAEARDPQSVMLLGRSYIDGMGVEKDVARGLALMEEAAALGDVRAQQSLAAYYYLGTLVTTDYAKAFRWAEAAANGGSLWGHYYAGMMHELGRGTTVDYIAALQHYSIAVKQKHAQSLVRMAGMACRGQGLKPDVPGCTKILSGLAGQGMPDAFFMMGELYETGGGVAKDLPRAYVWKHFGIILRDGTSSEWPDELKYLSDGFTPEARARLPGLRIEVAKAVGIRIEGATTGKISWNDLRHPAAPSGASFSVGTDWKSENAPLHTAYQPG</sequence>
<keyword evidence="1" id="KW-0732">Signal</keyword>
<dbReference type="InterPro" id="IPR006597">
    <property type="entry name" value="Sel1-like"/>
</dbReference>
<dbReference type="Gene3D" id="1.25.40.10">
    <property type="entry name" value="Tetratricopeptide repeat domain"/>
    <property type="match status" value="1"/>
</dbReference>
<dbReference type="SUPFAM" id="SSF81901">
    <property type="entry name" value="HCP-like"/>
    <property type="match status" value="2"/>
</dbReference>
<evidence type="ECO:0000256" key="1">
    <source>
        <dbReference type="SAM" id="SignalP"/>
    </source>
</evidence>
<keyword evidence="3" id="KW-1185">Reference proteome</keyword>
<dbReference type="InterPro" id="IPR011990">
    <property type="entry name" value="TPR-like_helical_dom_sf"/>
</dbReference>
<dbReference type="InterPro" id="IPR052945">
    <property type="entry name" value="Mitotic_Regulator"/>
</dbReference>
<feature type="chain" id="PRO_5045171617" evidence="1">
    <location>
        <begin position="25"/>
        <end position="425"/>
    </location>
</feature>
<organism evidence="2 3">
    <name type="scientific">Asticcacaulis aquaticus</name>
    <dbReference type="NCBI Taxonomy" id="2984212"/>
    <lineage>
        <taxon>Bacteria</taxon>
        <taxon>Pseudomonadati</taxon>
        <taxon>Pseudomonadota</taxon>
        <taxon>Alphaproteobacteria</taxon>
        <taxon>Caulobacterales</taxon>
        <taxon>Caulobacteraceae</taxon>
        <taxon>Asticcacaulis</taxon>
    </lineage>
</organism>
<dbReference type="RefSeq" id="WP_272746951.1">
    <property type="nucleotide sequence ID" value="NZ_JAQQKX010000002.1"/>
</dbReference>
<comment type="caution">
    <text evidence="2">The sequence shown here is derived from an EMBL/GenBank/DDBJ whole genome shotgun (WGS) entry which is preliminary data.</text>
</comment>
<feature type="signal peptide" evidence="1">
    <location>
        <begin position="1"/>
        <end position="24"/>
    </location>
</feature>
<evidence type="ECO:0000313" key="3">
    <source>
        <dbReference type="Proteomes" id="UP001214854"/>
    </source>
</evidence>
<dbReference type="Proteomes" id="UP001214854">
    <property type="component" value="Unassembled WGS sequence"/>
</dbReference>
<evidence type="ECO:0000313" key="2">
    <source>
        <dbReference type="EMBL" id="MDC7682464.1"/>
    </source>
</evidence>
<dbReference type="PANTHER" id="PTHR43628:SF1">
    <property type="entry name" value="CHITIN SYNTHASE REGULATORY FACTOR 2-RELATED"/>
    <property type="match status" value="1"/>
</dbReference>
<protein>
    <submittedName>
        <fullName evidence="2">Tetratricopeptide repeat protein</fullName>
    </submittedName>
</protein>
<reference evidence="2 3" key="1">
    <citation type="submission" date="2023-01" db="EMBL/GenBank/DDBJ databases">
        <title>Novel species of the genus Asticcacaulis isolated from rivers.</title>
        <authorList>
            <person name="Lu H."/>
        </authorList>
    </citation>
    <scope>NUCLEOTIDE SEQUENCE [LARGE SCALE GENOMIC DNA]</scope>
    <source>
        <strain evidence="2 3">BYS171W</strain>
    </source>
</reference>
<name>A0ABT5HR52_9CAUL</name>
<dbReference type="PANTHER" id="PTHR43628">
    <property type="entry name" value="ACTIVATOR OF C KINASE PROTEIN 1-RELATED"/>
    <property type="match status" value="1"/>
</dbReference>
<accession>A0ABT5HR52</accession>
<dbReference type="SMART" id="SM00671">
    <property type="entry name" value="SEL1"/>
    <property type="match status" value="7"/>
</dbReference>
<dbReference type="EMBL" id="JAQQKX010000002">
    <property type="protein sequence ID" value="MDC7682464.1"/>
    <property type="molecule type" value="Genomic_DNA"/>
</dbReference>
<proteinExistence type="predicted"/>
<gene>
    <name evidence="2" type="ORF">PQU92_04205</name>
</gene>
<dbReference type="Pfam" id="PF08238">
    <property type="entry name" value="Sel1"/>
    <property type="match status" value="7"/>
</dbReference>